<evidence type="ECO:0000313" key="1">
    <source>
        <dbReference type="EMBL" id="MEU1955732.1"/>
    </source>
</evidence>
<name>A0ABV2WXV7_9NOCA</name>
<accession>A0ABV2WXV7</accession>
<comment type="caution">
    <text evidence="1">The sequence shown here is derived from an EMBL/GenBank/DDBJ whole genome shotgun (WGS) entry which is preliminary data.</text>
</comment>
<dbReference type="RefSeq" id="WP_356959742.1">
    <property type="nucleotide sequence ID" value="NZ_JBEYBD010000034.1"/>
</dbReference>
<gene>
    <name evidence="1" type="ORF">ABZ510_28235</name>
</gene>
<dbReference type="EMBL" id="JBEYBF010000027">
    <property type="protein sequence ID" value="MEU1955732.1"/>
    <property type="molecule type" value="Genomic_DNA"/>
</dbReference>
<dbReference type="Gene3D" id="3.40.830.10">
    <property type="entry name" value="LigB-like"/>
    <property type="match status" value="1"/>
</dbReference>
<evidence type="ECO:0000313" key="2">
    <source>
        <dbReference type="Proteomes" id="UP001550628"/>
    </source>
</evidence>
<protein>
    <submittedName>
        <fullName evidence="1">Uncharacterized protein</fullName>
    </submittedName>
</protein>
<proteinExistence type="predicted"/>
<dbReference type="Proteomes" id="UP001550628">
    <property type="component" value="Unassembled WGS sequence"/>
</dbReference>
<keyword evidence="2" id="KW-1185">Reference proteome</keyword>
<organism evidence="1 2">
    <name type="scientific">Nocardia rhamnosiphila</name>
    <dbReference type="NCBI Taxonomy" id="426716"/>
    <lineage>
        <taxon>Bacteria</taxon>
        <taxon>Bacillati</taxon>
        <taxon>Actinomycetota</taxon>
        <taxon>Actinomycetes</taxon>
        <taxon>Mycobacteriales</taxon>
        <taxon>Nocardiaceae</taxon>
        <taxon>Nocardia</taxon>
    </lineage>
</organism>
<reference evidence="1 2" key="1">
    <citation type="submission" date="2024-06" db="EMBL/GenBank/DDBJ databases">
        <title>The Natural Products Discovery Center: Release of the First 8490 Sequenced Strains for Exploring Actinobacteria Biosynthetic Diversity.</title>
        <authorList>
            <person name="Kalkreuter E."/>
            <person name="Kautsar S.A."/>
            <person name="Yang D."/>
            <person name="Bader C.D."/>
            <person name="Teijaro C.N."/>
            <person name="Fluegel L."/>
            <person name="Davis C.M."/>
            <person name="Simpson J.R."/>
            <person name="Lauterbach L."/>
            <person name="Steele A.D."/>
            <person name="Gui C."/>
            <person name="Meng S."/>
            <person name="Li G."/>
            <person name="Viehrig K."/>
            <person name="Ye F."/>
            <person name="Su P."/>
            <person name="Kiefer A.F."/>
            <person name="Nichols A."/>
            <person name="Cepeda A.J."/>
            <person name="Yan W."/>
            <person name="Fan B."/>
            <person name="Jiang Y."/>
            <person name="Adhikari A."/>
            <person name="Zheng C.-J."/>
            <person name="Schuster L."/>
            <person name="Cowan T.M."/>
            <person name="Smanski M.J."/>
            <person name="Chevrette M.G."/>
            <person name="De Carvalho L.P.S."/>
            <person name="Shen B."/>
        </authorList>
    </citation>
    <scope>NUCLEOTIDE SEQUENCE [LARGE SCALE GENOMIC DNA]</scope>
    <source>
        <strain evidence="1 2">NPDC019708</strain>
    </source>
</reference>
<sequence length="269" mass="26865">MFCLAALIPSPPVLVPELCGGAPVAGAGSAPEPAGAQGGAQPPEAAVNELRAAVLAVGAALAEATPHWTVLGVGSTEQTYDADTTGTFRGFGVDVRVSLGGPGAETTGGPDPDLPLAVLVAGWLRAAVAPHVPARARVLAADTPVRKCAEFGAKLRAELDAEDELQGVLVVADGAATLSTAAPGYFDPRSAPLQTAVDVAAGAGDAEALLALDPALCAEVMMSGRAAYQALAGLFAVDTAPPLATERYRGAPFGVGWFAGLWRPAAVAR</sequence>